<feature type="transmembrane region" description="Helical" evidence="5">
    <location>
        <begin position="380"/>
        <end position="402"/>
    </location>
</feature>
<dbReference type="InterPro" id="IPR052556">
    <property type="entry name" value="PolySynth_Transporter"/>
</dbReference>
<dbReference type="PANTHER" id="PTHR43424:SF1">
    <property type="entry name" value="LOCUS PUTATIVE PROTEIN 1-RELATED"/>
    <property type="match status" value="1"/>
</dbReference>
<keyword evidence="2 5" id="KW-0812">Transmembrane</keyword>
<gene>
    <name evidence="6" type="ORF">CLPA_c17160</name>
    <name evidence="7" type="ORF">CP6013_01465</name>
</gene>
<proteinExistence type="predicted"/>
<dbReference type="eggNOG" id="COG2244">
    <property type="taxonomic scope" value="Bacteria"/>
</dbReference>
<reference evidence="6 9" key="1">
    <citation type="journal article" date="2015" name="Genome Announc.">
        <title>Complete Genome Sequence of the Nitrogen-Fixing and Solvent-Producing Clostridium pasteurianum DSM 525.</title>
        <authorList>
            <person name="Poehlein A."/>
            <person name="Grosse-Honebrink A."/>
            <person name="Zhang Y."/>
            <person name="Minton N.P."/>
            <person name="Daniel R."/>
        </authorList>
    </citation>
    <scope>NUCLEOTIDE SEQUENCE [LARGE SCALE GENOMIC DNA]</scope>
    <source>
        <strain evidence="6">DSM 525</strain>
        <strain evidence="9">DSM 525 / ATCC 6013</strain>
    </source>
</reference>
<feature type="transmembrane region" description="Helical" evidence="5">
    <location>
        <begin position="208"/>
        <end position="228"/>
    </location>
</feature>
<evidence type="ECO:0000256" key="1">
    <source>
        <dbReference type="ARBA" id="ARBA00004141"/>
    </source>
</evidence>
<evidence type="ECO:0000256" key="5">
    <source>
        <dbReference type="SAM" id="Phobius"/>
    </source>
</evidence>
<feature type="transmembrane region" description="Helical" evidence="5">
    <location>
        <begin position="355"/>
        <end position="374"/>
    </location>
</feature>
<feature type="transmembrane region" description="Helical" evidence="5">
    <location>
        <begin position="7"/>
        <end position="31"/>
    </location>
</feature>
<dbReference type="Pfam" id="PF01943">
    <property type="entry name" value="Polysacc_synt"/>
    <property type="match status" value="1"/>
</dbReference>
<keyword evidence="9" id="KW-1185">Reference proteome</keyword>
<evidence type="ECO:0000313" key="9">
    <source>
        <dbReference type="Proteomes" id="UP000030905"/>
    </source>
</evidence>
<dbReference type="RefSeq" id="WP_003443722.1">
    <property type="nucleotide sequence ID" value="NZ_ANZB01000004.1"/>
</dbReference>
<feature type="transmembrane region" description="Helical" evidence="5">
    <location>
        <begin position="248"/>
        <end position="271"/>
    </location>
</feature>
<feature type="transmembrane region" description="Helical" evidence="5">
    <location>
        <begin position="292"/>
        <end position="315"/>
    </location>
</feature>
<evidence type="ECO:0000313" key="7">
    <source>
        <dbReference type="EMBL" id="KRU12218.1"/>
    </source>
</evidence>
<dbReference type="Proteomes" id="UP000030905">
    <property type="component" value="Chromosome"/>
</dbReference>
<keyword evidence="4 5" id="KW-0472">Membrane</keyword>
<dbReference type="CDD" id="cd13128">
    <property type="entry name" value="MATE_Wzx_like"/>
    <property type="match status" value="1"/>
</dbReference>
<feature type="transmembrane region" description="Helical" evidence="5">
    <location>
        <begin position="166"/>
        <end position="187"/>
    </location>
</feature>
<sequence>MNRVAKNFLLTISSSLISQVIVFFTGTYYATKIGASYFGTVNTVQAMILYFTMVVLFGLQTYGTREIAKDRENIKQVVGDILIFRFILFILSFAVIVIISSAFENNINSIKTLFILYGLTLLPTAMNIDWVFNGIQEMKYNAVYNIIKNIIPFILIYIFLREKSQVYYIPLFTFIALFIGTIYQGYIYFFKKRFTLSINLNKKKFISYVNFGLPFLISGILAMINTNVDRIIIMFTRGSEEAGIYGSAYYIILFLINIETMIFTPIFPLIINYFNNNDRENLKKLMNNTSKIITAFIMPVVIGGILLSKDIIVLLFDKSFIGAYSPFIILLLYALILFFREIYGWGLNACGMEKKYLKTVTISALVNLILNLIFTPRYGMNMAAAITVLSEIINIVMMRYYAKRIIIVSNYINIIKSLFPCFIMAIVIIILKYFNINVVFTIILSAIFYSIFIIITKYITLQEVRSILIGKNGGV</sequence>
<protein>
    <submittedName>
        <fullName evidence="6">Membrane protein, RfbX family</fullName>
    </submittedName>
    <submittedName>
        <fullName evidence="7">Polysaccharide biosynthesis protein</fullName>
    </submittedName>
</protein>
<dbReference type="EMBL" id="CP009268">
    <property type="protein sequence ID" value="AJA51774.1"/>
    <property type="molecule type" value="Genomic_DNA"/>
</dbReference>
<dbReference type="GO" id="GO:0016020">
    <property type="term" value="C:membrane"/>
    <property type="evidence" value="ECO:0007669"/>
    <property type="project" value="UniProtKB-SubCell"/>
</dbReference>
<dbReference type="Proteomes" id="UP000028042">
    <property type="component" value="Unassembled WGS sequence"/>
</dbReference>
<reference evidence="7" key="2">
    <citation type="submission" date="2015-10" db="EMBL/GenBank/DDBJ databases">
        <title>Improved Draft Genome Sequence of Clostridium pasteurianum Strain ATCC 6013 (DSM 525) Using a Hybrid Next-Generation Sequencing Approach.</title>
        <authorList>
            <person name="Pyne M.E."/>
            <person name="Utturkar S.M."/>
            <person name="Brown S.D."/>
            <person name="Moo-Young M."/>
            <person name="Chung D.A."/>
            <person name="Chou P.C."/>
        </authorList>
    </citation>
    <scope>NUCLEOTIDE SEQUENCE</scope>
    <source>
        <strain evidence="7">ATCC 6013</strain>
    </source>
</reference>
<feature type="transmembrane region" description="Helical" evidence="5">
    <location>
        <begin position="321"/>
        <end position="343"/>
    </location>
</feature>
<evidence type="ECO:0000313" key="8">
    <source>
        <dbReference type="Proteomes" id="UP000028042"/>
    </source>
</evidence>
<feature type="transmembrane region" description="Helical" evidence="5">
    <location>
        <begin position="414"/>
        <end position="434"/>
    </location>
</feature>
<dbReference type="InterPro" id="IPR002797">
    <property type="entry name" value="Polysacc_synth"/>
</dbReference>
<dbReference type="KEGG" id="cpat:CLPA_c17160"/>
<dbReference type="PATRIC" id="fig|1262449.3.peg.1551"/>
<dbReference type="EMBL" id="JPGY02000001">
    <property type="protein sequence ID" value="KRU12218.1"/>
    <property type="molecule type" value="Genomic_DNA"/>
</dbReference>
<accession>A0A0H3J1L5</accession>
<feature type="transmembrane region" description="Helical" evidence="5">
    <location>
        <begin position="43"/>
        <end position="62"/>
    </location>
</feature>
<dbReference type="KEGG" id="cpae:CPAST_c17160"/>
<reference evidence="7 8" key="3">
    <citation type="journal article" name="Genome Announc.">
        <title>Improved Draft Genome Sequence of Clostridium pasteurianum Strain ATCC 6013 (DSM 525) Using a Hybrid Next-Generation Sequencing Approach.</title>
        <authorList>
            <person name="Pyne M.E."/>
            <person name="Utturkar S."/>
            <person name="Brown S.D."/>
            <person name="Moo-Young M."/>
            <person name="Chung D.A."/>
            <person name="Chou C.P."/>
        </authorList>
    </citation>
    <scope>NUCLEOTIDE SEQUENCE [LARGE SCALE GENOMIC DNA]</scope>
    <source>
        <strain evidence="7 8">ATCC 6013</strain>
    </source>
</reference>
<feature type="transmembrane region" description="Helical" evidence="5">
    <location>
        <begin position="109"/>
        <end position="130"/>
    </location>
</feature>
<feature type="transmembrane region" description="Helical" evidence="5">
    <location>
        <begin position="142"/>
        <end position="160"/>
    </location>
</feature>
<dbReference type="AlphaFoldDB" id="A0A0H3J1L5"/>
<keyword evidence="3 5" id="KW-1133">Transmembrane helix</keyword>
<organism evidence="6 9">
    <name type="scientific">Clostridium pasteurianum DSM 525 = ATCC 6013</name>
    <dbReference type="NCBI Taxonomy" id="1262449"/>
    <lineage>
        <taxon>Bacteria</taxon>
        <taxon>Bacillati</taxon>
        <taxon>Bacillota</taxon>
        <taxon>Clostridia</taxon>
        <taxon>Eubacteriales</taxon>
        <taxon>Clostridiaceae</taxon>
        <taxon>Clostridium</taxon>
    </lineage>
</organism>
<comment type="subcellular location">
    <subcellularLocation>
        <location evidence="1">Membrane</location>
        <topology evidence="1">Multi-pass membrane protein</topology>
    </subcellularLocation>
</comment>
<evidence type="ECO:0000256" key="3">
    <source>
        <dbReference type="ARBA" id="ARBA00022989"/>
    </source>
</evidence>
<dbReference type="GeneID" id="93073878"/>
<evidence type="ECO:0000313" key="6">
    <source>
        <dbReference type="EMBL" id="AJA51774.1"/>
    </source>
</evidence>
<dbReference type="PANTHER" id="PTHR43424">
    <property type="entry name" value="LOCUS PUTATIVE PROTEIN 1-RELATED"/>
    <property type="match status" value="1"/>
</dbReference>
<name>A0A0H3J1L5_CLOPA</name>
<evidence type="ECO:0000256" key="4">
    <source>
        <dbReference type="ARBA" id="ARBA00023136"/>
    </source>
</evidence>
<feature type="transmembrane region" description="Helical" evidence="5">
    <location>
        <begin position="82"/>
        <end position="103"/>
    </location>
</feature>
<feature type="transmembrane region" description="Helical" evidence="5">
    <location>
        <begin position="440"/>
        <end position="461"/>
    </location>
</feature>
<evidence type="ECO:0000256" key="2">
    <source>
        <dbReference type="ARBA" id="ARBA00022692"/>
    </source>
</evidence>